<evidence type="ECO:0000313" key="1">
    <source>
        <dbReference type="EMBL" id="CAK9067875.1"/>
    </source>
</evidence>
<feature type="non-terminal residue" evidence="1">
    <location>
        <position position="1"/>
    </location>
</feature>
<dbReference type="EMBL" id="CAXAMN010022263">
    <property type="protein sequence ID" value="CAK9067875.1"/>
    <property type="molecule type" value="Genomic_DNA"/>
</dbReference>
<protein>
    <submittedName>
        <fullName evidence="1">Uncharacterized protein</fullName>
    </submittedName>
</protein>
<comment type="caution">
    <text evidence="1">The sequence shown here is derived from an EMBL/GenBank/DDBJ whole genome shotgun (WGS) entry which is preliminary data.</text>
</comment>
<name>A0ABP0NVR3_9DINO</name>
<feature type="non-terminal residue" evidence="1">
    <location>
        <position position="433"/>
    </location>
</feature>
<gene>
    <name evidence="1" type="ORF">CCMP2556_LOCUS33337</name>
</gene>
<reference evidence="1 2" key="1">
    <citation type="submission" date="2024-02" db="EMBL/GenBank/DDBJ databases">
        <authorList>
            <person name="Chen Y."/>
            <person name="Shah S."/>
            <person name="Dougan E. K."/>
            <person name="Thang M."/>
            <person name="Chan C."/>
        </authorList>
    </citation>
    <scope>NUCLEOTIDE SEQUENCE [LARGE SCALE GENOMIC DNA]</scope>
</reference>
<evidence type="ECO:0000313" key="2">
    <source>
        <dbReference type="Proteomes" id="UP001642484"/>
    </source>
</evidence>
<dbReference type="Proteomes" id="UP001642484">
    <property type="component" value="Unassembled WGS sequence"/>
</dbReference>
<accession>A0ABP0NVR3</accession>
<keyword evidence="2" id="KW-1185">Reference proteome</keyword>
<sequence>VFWAYAYAEQTAGPEFTKFLEATASEAEALPSLDLLQDACSKIQGWTQTLRPNATLQLEQNLLDSVRRHKDEMKKPESEPRKKGCMNAKDAQDLCGLLAGAVSSNTIGAEFKTFSTELEALAQEDAKRHRQETLDKALETLLLTAQKNDGLDEESVNAFLDTVRTCKDLQFSAWSAEAALAVFRKIVKLGWSEQTSSLGSVAFLLASFVPDTLEHEQHQTASGLLKSSIELGKSTAALKALGESPETRGQSAQCGKCEQNLQAALARCNKFHNKATESQDDLCYDFLKESGRLIDEGNMILKLQAEHFIGQAEQEVKNADADIVEQAKKWVPQFDKLVEKPITEHWKKLKAALADTATMSSRFGRDPSQSPAYTSGKELLDQAMVMVSEALLTKALLSEDPAGQVSMQLRRMSANKVGTIAQALMIECNQVVT</sequence>
<organism evidence="1 2">
    <name type="scientific">Durusdinium trenchii</name>
    <dbReference type="NCBI Taxonomy" id="1381693"/>
    <lineage>
        <taxon>Eukaryota</taxon>
        <taxon>Sar</taxon>
        <taxon>Alveolata</taxon>
        <taxon>Dinophyceae</taxon>
        <taxon>Suessiales</taxon>
        <taxon>Symbiodiniaceae</taxon>
        <taxon>Durusdinium</taxon>
    </lineage>
</organism>
<proteinExistence type="predicted"/>